<evidence type="ECO:0000313" key="2">
    <source>
        <dbReference type="EMBL" id="SOQ45485.1"/>
    </source>
</evidence>
<dbReference type="AlphaFoldDB" id="A0A2H1VXC7"/>
<evidence type="ECO:0000256" key="1">
    <source>
        <dbReference type="SAM" id="SignalP"/>
    </source>
</evidence>
<reference evidence="4" key="2">
    <citation type="submission" date="2025-04" db="UniProtKB">
        <authorList>
            <consortium name="RefSeq"/>
        </authorList>
    </citation>
    <scope>IDENTIFICATION</scope>
    <source>
        <tissue evidence="4">Whole larval tissue</tissue>
    </source>
</reference>
<organism evidence="2">
    <name type="scientific">Spodoptera frugiperda</name>
    <name type="common">Fall armyworm</name>
    <dbReference type="NCBI Taxonomy" id="7108"/>
    <lineage>
        <taxon>Eukaryota</taxon>
        <taxon>Metazoa</taxon>
        <taxon>Ecdysozoa</taxon>
        <taxon>Arthropoda</taxon>
        <taxon>Hexapoda</taxon>
        <taxon>Insecta</taxon>
        <taxon>Pterygota</taxon>
        <taxon>Neoptera</taxon>
        <taxon>Endopterygota</taxon>
        <taxon>Lepidoptera</taxon>
        <taxon>Glossata</taxon>
        <taxon>Ditrysia</taxon>
        <taxon>Noctuoidea</taxon>
        <taxon>Noctuidae</taxon>
        <taxon>Amphipyrinae</taxon>
        <taxon>Spodoptera</taxon>
    </lineage>
</organism>
<dbReference type="Proteomes" id="UP000829999">
    <property type="component" value="Chromosome 20"/>
</dbReference>
<dbReference type="GeneID" id="118281178"/>
<dbReference type="PANTHER" id="PTHR20997">
    <property type="entry name" value="EG:BACR42I17.2 PROTEIN-RELATED"/>
    <property type="match status" value="1"/>
</dbReference>
<dbReference type="RefSeq" id="XP_050557066.1">
    <property type="nucleotide sequence ID" value="XM_050701109.1"/>
</dbReference>
<dbReference type="InterPro" id="IPR009832">
    <property type="entry name" value="DUF1397"/>
</dbReference>
<proteinExistence type="predicted"/>
<feature type="signal peptide" evidence="1">
    <location>
        <begin position="1"/>
        <end position="17"/>
    </location>
</feature>
<dbReference type="Pfam" id="PF07165">
    <property type="entry name" value="DUF1397"/>
    <property type="match status" value="1"/>
</dbReference>
<keyword evidence="3" id="KW-1185">Reference proteome</keyword>
<sequence>MMLKAIVFATLAVVVLGDDFSLGEDKRVQMREILREYCKKNNAEDKFEEVQNAGKAFIDCVKGLVDVQTLQNEIEEAKPNGALDEVFKKYCAKTPQLKTCIQTLFDGMSPCLSNEAREKLPVAMNGTTQLIDFICYKDGDRIALFIAEGGPQCFQSKANDIRECASKVRESFPTIEAAKSLGLAGTCGKWDEVTSCVVNKLETCETPTPGNMAESLFNFVRRATPCNTVEKKN</sequence>
<keyword evidence="1" id="KW-0732">Signal</keyword>
<accession>A0A2H1VXC7</accession>
<dbReference type="PANTHER" id="PTHR20997:SF2">
    <property type="entry name" value="EG:BACR42I17.2 PROTEIN-RELATED"/>
    <property type="match status" value="1"/>
</dbReference>
<dbReference type="CTD" id="692422"/>
<reference evidence="2" key="1">
    <citation type="submission" date="2016-07" db="EMBL/GenBank/DDBJ databases">
        <authorList>
            <person name="Bretaudeau A."/>
        </authorList>
    </citation>
    <scope>NUCLEOTIDE SEQUENCE</scope>
    <source>
        <strain evidence="2">Rice</strain>
        <tissue evidence="2">Whole body</tissue>
    </source>
</reference>
<feature type="chain" id="PRO_5044573787" evidence="1">
    <location>
        <begin position="18"/>
        <end position="233"/>
    </location>
</feature>
<evidence type="ECO:0000313" key="4">
    <source>
        <dbReference type="RefSeq" id="XP_050557066.1"/>
    </source>
</evidence>
<gene>
    <name evidence="4" type="primary">LOC118281178</name>
    <name evidence="2" type="ORF">SFRICE_031077</name>
</gene>
<protein>
    <submittedName>
        <fullName evidence="4">27 kDa hemolymph protein</fullName>
    </submittedName>
    <submittedName>
        <fullName evidence="2">SFRICE_031077</fullName>
    </submittedName>
</protein>
<dbReference type="OrthoDB" id="6512861at2759"/>
<name>A0A2H1VXC7_SPOFR</name>
<evidence type="ECO:0000313" key="3">
    <source>
        <dbReference type="Proteomes" id="UP000829999"/>
    </source>
</evidence>
<dbReference type="EMBL" id="ODYU01005014">
    <property type="protein sequence ID" value="SOQ45485.1"/>
    <property type="molecule type" value="Genomic_DNA"/>
</dbReference>